<dbReference type="PANTHER" id="PTHR48063:SF98">
    <property type="entry name" value="LRR RECEPTOR-LIKE SERINE_THREONINE-PROTEIN KINASE FLS2"/>
    <property type="match status" value="1"/>
</dbReference>
<dbReference type="SUPFAM" id="SSF52058">
    <property type="entry name" value="L domain-like"/>
    <property type="match status" value="1"/>
</dbReference>
<proteinExistence type="predicted"/>
<dbReference type="PANTHER" id="PTHR48063">
    <property type="entry name" value="LRR RECEPTOR-LIKE KINASE"/>
    <property type="match status" value="1"/>
</dbReference>
<protein>
    <recommendedName>
        <fullName evidence="9">Leucine-rich repeat-containing N-terminal plant-type domain-containing protein</fullName>
    </recommendedName>
</protein>
<dbReference type="AlphaFoldDB" id="A0AAV6KZG9"/>
<dbReference type="Pfam" id="PF08263">
    <property type="entry name" value="LRRNT_2"/>
    <property type="match status" value="1"/>
</dbReference>
<evidence type="ECO:0000256" key="1">
    <source>
        <dbReference type="ARBA" id="ARBA00004479"/>
    </source>
</evidence>
<dbReference type="InterPro" id="IPR013210">
    <property type="entry name" value="LRR_N_plant-typ"/>
</dbReference>
<sequence>MLSSLTTSAAFAFTSPLQISMFAPITLIMIPITCFENERDAQLKFKQDLIDPSNKLSSWDIKEDCCQWTGVVCDNFTCHVRKIQLRSPYEDSEKEALGGKRNPSLLDLKHLQYLDLTLNYFDGAYIPSFIGSIATLRYLNLSGAGFSGTIPPQLGNVTTMRYLDLRSNYGLLCENLQWLSRLVLLRHLDMSDVDLSKALDWLQHNNLTGELPQTLRNCSSLLVIDLGENKLTGTVPPWMGNASLGLIVLDLRSNNFLGNLPFELCRLSSLQILDVAHNNLFGPVPRCFANFSIMAKISNSSYSMYWSSPHSTLEFQDNANLVAKGREVEYRTTLGLVVDF</sequence>
<keyword evidence="7" id="KW-0472">Membrane</keyword>
<keyword evidence="4" id="KW-0732">Signal</keyword>
<dbReference type="InterPro" id="IPR001611">
    <property type="entry name" value="Leu-rich_rpt"/>
</dbReference>
<evidence type="ECO:0000259" key="9">
    <source>
        <dbReference type="Pfam" id="PF08263"/>
    </source>
</evidence>
<dbReference type="InterPro" id="IPR032675">
    <property type="entry name" value="LRR_dom_sf"/>
</dbReference>
<dbReference type="Proteomes" id="UP000823749">
    <property type="component" value="Chromosome 3"/>
</dbReference>
<evidence type="ECO:0000313" key="11">
    <source>
        <dbReference type="Proteomes" id="UP000823749"/>
    </source>
</evidence>
<dbReference type="GO" id="GO:0016020">
    <property type="term" value="C:membrane"/>
    <property type="evidence" value="ECO:0007669"/>
    <property type="project" value="UniProtKB-SubCell"/>
</dbReference>
<keyword evidence="5" id="KW-0677">Repeat</keyword>
<feature type="domain" description="Leucine-rich repeat-containing N-terminal plant-type" evidence="9">
    <location>
        <begin position="37"/>
        <end position="74"/>
    </location>
</feature>
<keyword evidence="11" id="KW-1185">Reference proteome</keyword>
<evidence type="ECO:0000256" key="4">
    <source>
        <dbReference type="ARBA" id="ARBA00022729"/>
    </source>
</evidence>
<dbReference type="EMBL" id="JACTNZ010000003">
    <property type="protein sequence ID" value="KAG5558238.1"/>
    <property type="molecule type" value="Genomic_DNA"/>
</dbReference>
<evidence type="ECO:0000313" key="10">
    <source>
        <dbReference type="EMBL" id="KAG5558238.1"/>
    </source>
</evidence>
<organism evidence="10 11">
    <name type="scientific">Rhododendron griersonianum</name>
    <dbReference type="NCBI Taxonomy" id="479676"/>
    <lineage>
        <taxon>Eukaryota</taxon>
        <taxon>Viridiplantae</taxon>
        <taxon>Streptophyta</taxon>
        <taxon>Embryophyta</taxon>
        <taxon>Tracheophyta</taxon>
        <taxon>Spermatophyta</taxon>
        <taxon>Magnoliopsida</taxon>
        <taxon>eudicotyledons</taxon>
        <taxon>Gunneridae</taxon>
        <taxon>Pentapetalae</taxon>
        <taxon>asterids</taxon>
        <taxon>Ericales</taxon>
        <taxon>Ericaceae</taxon>
        <taxon>Ericoideae</taxon>
        <taxon>Rhodoreae</taxon>
        <taxon>Rhododendron</taxon>
    </lineage>
</organism>
<gene>
    <name evidence="10" type="ORF">RHGRI_008240</name>
</gene>
<comment type="subcellular location">
    <subcellularLocation>
        <location evidence="1">Membrane</location>
        <topology evidence="1">Single-pass type I membrane protein</topology>
    </subcellularLocation>
</comment>
<accession>A0AAV6KZG9</accession>
<dbReference type="InterPro" id="IPR046956">
    <property type="entry name" value="RLP23-like"/>
</dbReference>
<keyword evidence="6" id="KW-1133">Transmembrane helix</keyword>
<evidence type="ECO:0000256" key="3">
    <source>
        <dbReference type="ARBA" id="ARBA00022692"/>
    </source>
</evidence>
<evidence type="ECO:0000256" key="6">
    <source>
        <dbReference type="ARBA" id="ARBA00022989"/>
    </source>
</evidence>
<evidence type="ECO:0000256" key="7">
    <source>
        <dbReference type="ARBA" id="ARBA00023136"/>
    </source>
</evidence>
<reference evidence="10" key="1">
    <citation type="submission" date="2020-08" db="EMBL/GenBank/DDBJ databases">
        <title>Plant Genome Project.</title>
        <authorList>
            <person name="Zhang R.-G."/>
        </authorList>
    </citation>
    <scope>NUCLEOTIDE SEQUENCE</scope>
    <source>
        <strain evidence="10">WSP0</strain>
        <tissue evidence="10">Leaf</tissue>
    </source>
</reference>
<keyword evidence="3" id="KW-0812">Transmembrane</keyword>
<dbReference type="Gene3D" id="3.80.10.10">
    <property type="entry name" value="Ribonuclease Inhibitor"/>
    <property type="match status" value="2"/>
</dbReference>
<comment type="caution">
    <text evidence="10">The sequence shown here is derived from an EMBL/GenBank/DDBJ whole genome shotgun (WGS) entry which is preliminary data.</text>
</comment>
<name>A0AAV6KZG9_9ERIC</name>
<evidence type="ECO:0000256" key="8">
    <source>
        <dbReference type="ARBA" id="ARBA00023180"/>
    </source>
</evidence>
<keyword evidence="8" id="KW-0325">Glycoprotein</keyword>
<keyword evidence="2" id="KW-0433">Leucine-rich repeat</keyword>
<dbReference type="FunFam" id="3.80.10.10:FF:000383">
    <property type="entry name" value="Leucine-rich repeat receptor protein kinase EMS1"/>
    <property type="match status" value="1"/>
</dbReference>
<evidence type="ECO:0000256" key="2">
    <source>
        <dbReference type="ARBA" id="ARBA00022614"/>
    </source>
</evidence>
<dbReference type="Pfam" id="PF00560">
    <property type="entry name" value="LRR_1"/>
    <property type="match status" value="4"/>
</dbReference>
<evidence type="ECO:0000256" key="5">
    <source>
        <dbReference type="ARBA" id="ARBA00022737"/>
    </source>
</evidence>